<dbReference type="GO" id="GO:0140359">
    <property type="term" value="F:ABC-type transporter activity"/>
    <property type="evidence" value="ECO:0007669"/>
    <property type="project" value="InterPro"/>
</dbReference>
<keyword evidence="9 13" id="KW-0472">Membrane</keyword>
<dbReference type="OrthoDB" id="8554730at2"/>
<dbReference type="GO" id="GO:0016887">
    <property type="term" value="F:ATP hydrolysis activity"/>
    <property type="evidence" value="ECO:0007669"/>
    <property type="project" value="InterPro"/>
</dbReference>
<dbReference type="InterPro" id="IPR003439">
    <property type="entry name" value="ABC_transporter-like_ATP-bd"/>
</dbReference>
<dbReference type="GO" id="GO:0031640">
    <property type="term" value="P:killing of cells of another organism"/>
    <property type="evidence" value="ECO:0007669"/>
    <property type="project" value="UniProtKB-KW"/>
</dbReference>
<evidence type="ECO:0000256" key="10">
    <source>
        <dbReference type="ARBA" id="ARBA00055355"/>
    </source>
</evidence>
<evidence type="ECO:0000259" key="14">
    <source>
        <dbReference type="PROSITE" id="PS50893"/>
    </source>
</evidence>
<keyword evidence="17" id="KW-1185">Reference proteome</keyword>
<evidence type="ECO:0000313" key="17">
    <source>
        <dbReference type="Proteomes" id="UP000005019"/>
    </source>
</evidence>
<dbReference type="FunFam" id="3.40.50.300:FF:000299">
    <property type="entry name" value="ABC transporter ATP-binding protein/permease"/>
    <property type="match status" value="1"/>
</dbReference>
<keyword evidence="2" id="KW-0813">Transport</keyword>
<dbReference type="GO" id="GO:0005886">
    <property type="term" value="C:plasma membrane"/>
    <property type="evidence" value="ECO:0007669"/>
    <property type="project" value="UniProtKB-SubCell"/>
</dbReference>
<dbReference type="Gene3D" id="1.20.1560.10">
    <property type="entry name" value="ABC transporter type 1, transmembrane domain"/>
    <property type="match status" value="1"/>
</dbReference>
<keyword evidence="8 13" id="KW-1133">Transmembrane helix</keyword>
<reference evidence="16 17" key="1">
    <citation type="journal article" date="2011" name="J. Bacteriol.">
        <title>Genome sequence of Methyloversatilis universalis FAM5T, a methylotrophic representative of the order Rhodocyclales.</title>
        <authorList>
            <person name="Kittichotirat W."/>
            <person name="Good N.M."/>
            <person name="Hall R."/>
            <person name="Bringel F."/>
            <person name="Lajus A."/>
            <person name="Medigue C."/>
            <person name="Smalley N.E."/>
            <person name="Beck D."/>
            <person name="Bumgarner R."/>
            <person name="Vuilleumier S."/>
            <person name="Kalyuzhnaya M.G."/>
        </authorList>
    </citation>
    <scope>NUCLEOTIDE SEQUENCE [LARGE SCALE GENOMIC DNA]</scope>
    <source>
        <strain evidence="17">ATCC BAA-1314 / JCM 13912 / FAM5</strain>
    </source>
</reference>
<evidence type="ECO:0000256" key="11">
    <source>
        <dbReference type="ARBA" id="ARBA00061173"/>
    </source>
</evidence>
<feature type="domain" description="ABC transmembrane type-1" evidence="15">
    <location>
        <begin position="28"/>
        <end position="327"/>
    </location>
</feature>
<feature type="transmembrane region" description="Helical" evidence="13">
    <location>
        <begin position="29"/>
        <end position="55"/>
    </location>
</feature>
<dbReference type="Pfam" id="PF00664">
    <property type="entry name" value="ABC_membrane"/>
    <property type="match status" value="1"/>
</dbReference>
<keyword evidence="4 13" id="KW-0812">Transmembrane</keyword>
<evidence type="ECO:0000256" key="1">
    <source>
        <dbReference type="ARBA" id="ARBA00004651"/>
    </source>
</evidence>
<dbReference type="PROSITE" id="PS50893">
    <property type="entry name" value="ABC_TRANSPORTER_2"/>
    <property type="match status" value="1"/>
</dbReference>
<evidence type="ECO:0000256" key="12">
    <source>
        <dbReference type="ARBA" id="ARBA00072252"/>
    </source>
</evidence>
<gene>
    <name evidence="16" type="ORF">METUNv1_03520</name>
</gene>
<comment type="caution">
    <text evidence="16">The sequence shown here is derived from an EMBL/GenBank/DDBJ whole genome shotgun (WGS) entry which is preliminary data.</text>
</comment>
<dbReference type="PROSITE" id="PS50929">
    <property type="entry name" value="ABC_TM1F"/>
    <property type="match status" value="1"/>
</dbReference>
<dbReference type="RefSeq" id="WP_008063992.1">
    <property type="nucleotide sequence ID" value="NZ_AFHG01000058.1"/>
</dbReference>
<dbReference type="InterPro" id="IPR036640">
    <property type="entry name" value="ABC1_TM_sf"/>
</dbReference>
<keyword evidence="6" id="KW-0547">Nucleotide-binding</keyword>
<protein>
    <recommendedName>
        <fullName evidence="12">Cyclolysin secretion/processing ATP-binding protein CyaB</fullName>
    </recommendedName>
</protein>
<evidence type="ECO:0000256" key="6">
    <source>
        <dbReference type="ARBA" id="ARBA00022741"/>
    </source>
</evidence>
<evidence type="ECO:0000256" key="9">
    <source>
        <dbReference type="ARBA" id="ARBA00023136"/>
    </source>
</evidence>
<comment type="subcellular location">
    <subcellularLocation>
        <location evidence="1">Cell membrane</location>
        <topology evidence="1">Multi-pass membrane protein</topology>
    </subcellularLocation>
</comment>
<dbReference type="InterPro" id="IPR017871">
    <property type="entry name" value="ABC_transporter-like_CS"/>
</dbReference>
<comment type="function">
    <text evidence="10">Involved in the export of calmodulin-sensitive adenylate cyclase-hemolysin (cyclolysin).</text>
</comment>
<dbReference type="GO" id="GO:0034040">
    <property type="term" value="F:ATPase-coupled lipid transmembrane transporter activity"/>
    <property type="evidence" value="ECO:0007669"/>
    <property type="project" value="TreeGrafter"/>
</dbReference>
<evidence type="ECO:0000256" key="8">
    <source>
        <dbReference type="ARBA" id="ARBA00022989"/>
    </source>
</evidence>
<dbReference type="PROSITE" id="PS00211">
    <property type="entry name" value="ABC_TRANSPORTER_1"/>
    <property type="match status" value="1"/>
</dbReference>
<dbReference type="SUPFAM" id="SSF52540">
    <property type="entry name" value="P-loop containing nucleoside triphosphate hydrolases"/>
    <property type="match status" value="1"/>
</dbReference>
<feature type="transmembrane region" description="Helical" evidence="13">
    <location>
        <begin position="80"/>
        <end position="105"/>
    </location>
</feature>
<dbReference type="Gene3D" id="3.40.50.300">
    <property type="entry name" value="P-loop containing nucleotide triphosphate hydrolases"/>
    <property type="match status" value="1"/>
</dbReference>
<feature type="transmembrane region" description="Helical" evidence="13">
    <location>
        <begin position="272"/>
        <end position="290"/>
    </location>
</feature>
<dbReference type="Proteomes" id="UP000005019">
    <property type="component" value="Unassembled WGS sequence"/>
</dbReference>
<evidence type="ECO:0000256" key="3">
    <source>
        <dbReference type="ARBA" id="ARBA00022475"/>
    </source>
</evidence>
<organism evidence="16 17">
    <name type="scientific">Methyloversatilis universalis (strain ATCC BAA-1314 / DSM 25237 / JCM 13912 / CCUG 52030 / FAM5)</name>
    <dbReference type="NCBI Taxonomy" id="1000565"/>
    <lineage>
        <taxon>Bacteria</taxon>
        <taxon>Pseudomonadati</taxon>
        <taxon>Pseudomonadota</taxon>
        <taxon>Betaproteobacteria</taxon>
        <taxon>Nitrosomonadales</taxon>
        <taxon>Sterolibacteriaceae</taxon>
        <taxon>Methyloversatilis</taxon>
    </lineage>
</organism>
<evidence type="ECO:0000313" key="16">
    <source>
        <dbReference type="EMBL" id="EGK70133.1"/>
    </source>
</evidence>
<dbReference type="Pfam" id="PF00005">
    <property type="entry name" value="ABC_tran"/>
    <property type="match status" value="1"/>
</dbReference>
<evidence type="ECO:0000256" key="13">
    <source>
        <dbReference type="SAM" id="Phobius"/>
    </source>
</evidence>
<dbReference type="InterPro" id="IPR039421">
    <property type="entry name" value="Type_1_exporter"/>
</dbReference>
<keyword evidence="3" id="KW-1003">Cell membrane</keyword>
<dbReference type="SUPFAM" id="SSF90123">
    <property type="entry name" value="ABC transporter transmembrane region"/>
    <property type="match status" value="1"/>
</dbReference>
<evidence type="ECO:0000256" key="5">
    <source>
        <dbReference type="ARBA" id="ARBA00022735"/>
    </source>
</evidence>
<dbReference type="SMART" id="SM00382">
    <property type="entry name" value="AAA"/>
    <property type="match status" value="1"/>
</dbReference>
<evidence type="ECO:0000256" key="2">
    <source>
        <dbReference type="ARBA" id="ARBA00022448"/>
    </source>
</evidence>
<evidence type="ECO:0000256" key="4">
    <source>
        <dbReference type="ARBA" id="ARBA00022692"/>
    </source>
</evidence>
<dbReference type="InterPro" id="IPR027417">
    <property type="entry name" value="P-loop_NTPase"/>
</dbReference>
<dbReference type="InterPro" id="IPR011527">
    <property type="entry name" value="ABC1_TM_dom"/>
</dbReference>
<dbReference type="EMBL" id="AFHG01000058">
    <property type="protein sequence ID" value="EGK70133.1"/>
    <property type="molecule type" value="Genomic_DNA"/>
</dbReference>
<evidence type="ECO:0000256" key="7">
    <source>
        <dbReference type="ARBA" id="ARBA00022840"/>
    </source>
</evidence>
<sequence length="604" mass="65332">MSGAASRFSAARKVFAVLDPDQRRAAGGLFLLMLVGMVFETLGIGLVVPAMALLVQDDLAAHSPAVAGLLGFLGHPSKTMLAFGAVVALAAVYFLKTLFLGFLAWKQAAFAFAVQARVAHKLFSRYLNQPYIFHLQNNSAQLIRNVTTEASYFCTHALVPGLLLITEVIVLVGISGLLFYLEPLGAVVVALVTGVPSVIFLRSSRQRVTRWGKERQSHDGTRLQLIQEGLAGIKDVQMLGRAPAFLRQFAVHNEVVSKVGGRQLCLQQWPRLWLEFTAVFGVAVLVSVLLSQGRTPPQIAAAVGLFASAAFRLMPSVNRVLTSLNGLRYGRVVLDLIHSELAKVASSSERDEAVTEESLSFSESFGLKDVSYRYPGASEHALLDLNLEIRAGEMFGIVGSSGSGKSTLVDLLLGLLEPETGRVEVNGQAIQADLSSWRRLIGYVPQSIYLTDDSLRRNVAFGVPEDEIDEEAVARAISFAQLDELVSALPEGLDTFVGERGVRLSGGQRQRIGIARALYRDPPILVLDEATSALDVGTEADVMKAIAALHGQKTIVIVAHRLSTVEQCNRLCRLERGRIVQTGTPAEVLDQLFKTAPEAVPSLD</sequence>
<dbReference type="eggNOG" id="COG1132">
    <property type="taxonomic scope" value="Bacteria"/>
</dbReference>
<dbReference type="AlphaFoldDB" id="F5RGS9"/>
<feature type="transmembrane region" description="Helical" evidence="13">
    <location>
        <begin position="157"/>
        <end position="178"/>
    </location>
</feature>
<feature type="transmembrane region" description="Helical" evidence="13">
    <location>
        <begin position="184"/>
        <end position="201"/>
    </location>
</feature>
<dbReference type="STRING" id="1000565.METUNv1_03520"/>
<keyword evidence="7" id="KW-0067">ATP-binding</keyword>
<dbReference type="PANTHER" id="PTHR24221:SF654">
    <property type="entry name" value="ATP-BINDING CASSETTE SUB-FAMILY B MEMBER 6"/>
    <property type="match status" value="1"/>
</dbReference>
<dbReference type="InterPro" id="IPR003593">
    <property type="entry name" value="AAA+_ATPase"/>
</dbReference>
<dbReference type="PANTHER" id="PTHR24221">
    <property type="entry name" value="ATP-BINDING CASSETTE SUB-FAMILY B"/>
    <property type="match status" value="1"/>
</dbReference>
<name>F5RGS9_METUF</name>
<evidence type="ECO:0000259" key="15">
    <source>
        <dbReference type="PROSITE" id="PS50929"/>
    </source>
</evidence>
<dbReference type="GO" id="GO:0005524">
    <property type="term" value="F:ATP binding"/>
    <property type="evidence" value="ECO:0007669"/>
    <property type="project" value="UniProtKB-KW"/>
</dbReference>
<accession>F5RGS9</accession>
<feature type="domain" description="ABC transporter" evidence="14">
    <location>
        <begin position="365"/>
        <end position="601"/>
    </location>
</feature>
<keyword evidence="5" id="KW-0204">Cytolysis</keyword>
<proteinExistence type="inferred from homology"/>
<comment type="similarity">
    <text evidence="11">Belongs to the ABC transporter superfamily. Cyclolysin exporter (TC 3.A.1.109.2) family.</text>
</comment>
<keyword evidence="5" id="KW-0354">Hemolysis</keyword>